<dbReference type="PROSITE" id="PS51462">
    <property type="entry name" value="NUDIX"/>
    <property type="match status" value="1"/>
</dbReference>
<dbReference type="PANTHER" id="PTHR10885">
    <property type="entry name" value="ISOPENTENYL-DIPHOSPHATE DELTA-ISOMERASE"/>
    <property type="match status" value="1"/>
</dbReference>
<dbReference type="PANTHER" id="PTHR10885:SF0">
    <property type="entry name" value="ISOPENTENYL-DIPHOSPHATE DELTA-ISOMERASE"/>
    <property type="match status" value="1"/>
</dbReference>
<protein>
    <submittedName>
        <fullName evidence="2">NUDIX domain-containing protein</fullName>
    </submittedName>
</protein>
<dbReference type="Gene3D" id="3.90.79.10">
    <property type="entry name" value="Nucleoside Triphosphate Pyrophosphohydrolase"/>
    <property type="match status" value="1"/>
</dbReference>
<sequence>MTTELLDIFDKDMNHLGTASRQEAHAQGLWHQTFHCWILNPSAERGPSLLLQLRHRNKDTFPGMFDTSCAGHIMAGETIQDGVRELEEELGLSADISELIYCGRVAEEYVLSEQLIDREFNHIFVYECDKPVEEYDFQLSEISGLFMVGLQDFEQLLNGVRKSISAVGVLHDELEEMTNPAAREISREDIALNSLEYFELLFNTIHERILSE</sequence>
<evidence type="ECO:0000313" key="3">
    <source>
        <dbReference type="Proteomes" id="UP000272464"/>
    </source>
</evidence>
<evidence type="ECO:0000313" key="2">
    <source>
        <dbReference type="EMBL" id="RUT28018.1"/>
    </source>
</evidence>
<dbReference type="CDD" id="cd04692">
    <property type="entry name" value="NUDIX_Hydrolase"/>
    <property type="match status" value="1"/>
</dbReference>
<evidence type="ECO:0000259" key="1">
    <source>
        <dbReference type="PROSITE" id="PS51462"/>
    </source>
</evidence>
<dbReference type="InterPro" id="IPR000086">
    <property type="entry name" value="NUDIX_hydrolase_dom"/>
</dbReference>
<name>A0A3S1B602_9BACL</name>
<dbReference type="EMBL" id="RZNX01000012">
    <property type="protein sequence ID" value="RUT28018.1"/>
    <property type="molecule type" value="Genomic_DNA"/>
</dbReference>
<dbReference type="GO" id="GO:0003824">
    <property type="term" value="F:catalytic activity"/>
    <property type="evidence" value="ECO:0007669"/>
    <property type="project" value="UniProtKB-ARBA"/>
</dbReference>
<dbReference type="Proteomes" id="UP000272464">
    <property type="component" value="Unassembled WGS sequence"/>
</dbReference>
<dbReference type="SUPFAM" id="SSF55811">
    <property type="entry name" value="Nudix"/>
    <property type="match status" value="1"/>
</dbReference>
<dbReference type="InterPro" id="IPR015797">
    <property type="entry name" value="NUDIX_hydrolase-like_dom_sf"/>
</dbReference>
<feature type="domain" description="Nudix hydrolase" evidence="1">
    <location>
        <begin position="29"/>
        <end position="170"/>
    </location>
</feature>
<dbReference type="RefSeq" id="WP_127200757.1">
    <property type="nucleotide sequence ID" value="NZ_RZNX01000012.1"/>
</dbReference>
<comment type="caution">
    <text evidence="2">The sequence shown here is derived from an EMBL/GenBank/DDBJ whole genome shotgun (WGS) entry which is preliminary data.</text>
</comment>
<organism evidence="2 3">
    <name type="scientific">Paenibacillus zeisoli</name>
    <dbReference type="NCBI Taxonomy" id="2496267"/>
    <lineage>
        <taxon>Bacteria</taxon>
        <taxon>Bacillati</taxon>
        <taxon>Bacillota</taxon>
        <taxon>Bacilli</taxon>
        <taxon>Bacillales</taxon>
        <taxon>Paenibacillaceae</taxon>
        <taxon>Paenibacillus</taxon>
    </lineage>
</organism>
<accession>A0A3S1B602</accession>
<keyword evidence="3" id="KW-1185">Reference proteome</keyword>
<dbReference type="AlphaFoldDB" id="A0A3S1B602"/>
<gene>
    <name evidence="2" type="ORF">EJP77_18555</name>
</gene>
<reference evidence="2 3" key="1">
    <citation type="submission" date="2018-12" db="EMBL/GenBank/DDBJ databases">
        <authorList>
            <person name="Sun L."/>
            <person name="Chen Z."/>
        </authorList>
    </citation>
    <scope>NUCLEOTIDE SEQUENCE [LARGE SCALE GENOMIC DNA]</scope>
    <source>
        <strain evidence="2 3">3-5-3</strain>
    </source>
</reference>
<proteinExistence type="predicted"/>
<dbReference type="Pfam" id="PF00293">
    <property type="entry name" value="NUDIX"/>
    <property type="match status" value="1"/>
</dbReference>
<dbReference type="OrthoDB" id="9780586at2"/>